<protein>
    <submittedName>
        <fullName evidence="2">Uncharacterized protein</fullName>
    </submittedName>
</protein>
<evidence type="ECO:0000313" key="3">
    <source>
        <dbReference type="Proteomes" id="UP000076154"/>
    </source>
</evidence>
<reference evidence="2" key="1">
    <citation type="submission" date="2018-04" db="EMBL/GenBank/DDBJ databases">
        <title>Whole genome sequencing of Hypsizygus marmoreus.</title>
        <authorList>
            <person name="Choi I.-G."/>
            <person name="Min B."/>
            <person name="Kim J.-G."/>
            <person name="Kim S."/>
            <person name="Oh Y.-L."/>
            <person name="Kong W.-S."/>
            <person name="Park H."/>
            <person name="Jeong J."/>
            <person name="Song E.-S."/>
        </authorList>
    </citation>
    <scope>NUCLEOTIDE SEQUENCE [LARGE SCALE GENOMIC DNA]</scope>
    <source>
        <strain evidence="2">51987-8</strain>
    </source>
</reference>
<dbReference type="AlphaFoldDB" id="A0A369K2Q3"/>
<evidence type="ECO:0000313" key="2">
    <source>
        <dbReference type="EMBL" id="RDB26905.1"/>
    </source>
</evidence>
<evidence type="ECO:0000256" key="1">
    <source>
        <dbReference type="SAM" id="Phobius"/>
    </source>
</evidence>
<keyword evidence="1" id="KW-0472">Membrane</keyword>
<organism evidence="2 3">
    <name type="scientific">Hypsizygus marmoreus</name>
    <name type="common">White beech mushroom</name>
    <name type="synonym">Agaricus marmoreus</name>
    <dbReference type="NCBI Taxonomy" id="39966"/>
    <lineage>
        <taxon>Eukaryota</taxon>
        <taxon>Fungi</taxon>
        <taxon>Dikarya</taxon>
        <taxon>Basidiomycota</taxon>
        <taxon>Agaricomycotina</taxon>
        <taxon>Agaricomycetes</taxon>
        <taxon>Agaricomycetidae</taxon>
        <taxon>Agaricales</taxon>
        <taxon>Tricholomatineae</taxon>
        <taxon>Lyophyllaceae</taxon>
        <taxon>Hypsizygus</taxon>
    </lineage>
</organism>
<keyword evidence="1" id="KW-0812">Transmembrane</keyword>
<feature type="transmembrane region" description="Helical" evidence="1">
    <location>
        <begin position="249"/>
        <end position="270"/>
    </location>
</feature>
<comment type="caution">
    <text evidence="2">The sequence shown here is derived from an EMBL/GenBank/DDBJ whole genome shotgun (WGS) entry which is preliminary data.</text>
</comment>
<keyword evidence="1" id="KW-1133">Transmembrane helix</keyword>
<keyword evidence="3" id="KW-1185">Reference proteome</keyword>
<dbReference type="InParanoid" id="A0A369K2Q3"/>
<proteinExistence type="predicted"/>
<accession>A0A369K2Q3</accession>
<dbReference type="EMBL" id="LUEZ02000021">
    <property type="protein sequence ID" value="RDB26905.1"/>
    <property type="molecule type" value="Genomic_DNA"/>
</dbReference>
<sequence>MGNYVSTLSIQPPVRPFQGLKGRRRYLGQAAHSQQLLRDNVIKWITSIAPSPHHWTRSPEEHARDARIARKNLPYHLRHRDWPPAPPGFVRVGFFISLDMIKRLGWTPNMVAFVPLEPSGELDLGKVKRLWGLETCAAVDPMRWTLFEPGRPEIISAVGVRNLSLYYEAINVIEPYASESTLRKREFRQKWGPFFDALYIMWRDAQRFVDNNAMHVLVCYHETRQDICEILWQLEEWTVVFADSELGRILYALFILALVLFITSAFQGYIDLGIGNRLKRWTKLDSRMKS</sequence>
<dbReference type="Proteomes" id="UP000076154">
    <property type="component" value="Unassembled WGS sequence"/>
</dbReference>
<name>A0A369K2Q3_HYPMA</name>
<dbReference type="OrthoDB" id="2796521at2759"/>
<gene>
    <name evidence="2" type="ORF">Hypma_005023</name>
</gene>